<sequence length="298" mass="33483">MSEQVYPADIRAQTLSSEPAAEHVETYLHSEPLIGLPTVVSVDGIKIKFGPFMVARRAAIAYCLSVGLPPGSFPRTYAKANKKTAAHIARLYNELQPTPLDPDTQASYRALVNETLAQWRVIKATGLIVEYSRRNNGDPEPYSNPRRLILDVTQNNHLFVNPTREAYGDTCYEPDHSNPLLAEVPGELISGEVPLANDILRIVHDYFGHTREGLGFRSEGEYNAWRGHLAMYSPLARRAMTTEMWAQNCWINYGPFGERNWRANMAETRYAAQKIALLPWWVSEDRSEDGEYSAAKAG</sequence>
<evidence type="ECO:0000313" key="1">
    <source>
        <dbReference type="EMBL" id="GJC77667.1"/>
    </source>
</evidence>
<reference evidence="1 2" key="1">
    <citation type="submission" date="2021-07" db="EMBL/GenBank/DDBJ databases">
        <title>Genome data of Colletotrichum spaethianum.</title>
        <authorList>
            <person name="Utami Y.D."/>
            <person name="Hiruma K."/>
        </authorList>
    </citation>
    <scope>NUCLEOTIDE SEQUENCE [LARGE SCALE GENOMIC DNA]</scope>
    <source>
        <strain evidence="1 2">MAFF 242679</strain>
    </source>
</reference>
<name>A0AA37LN49_9PEZI</name>
<dbReference type="AlphaFoldDB" id="A0AA37LN49"/>
<dbReference type="EMBL" id="BPPX01000001">
    <property type="protein sequence ID" value="GJC77667.1"/>
    <property type="molecule type" value="Genomic_DNA"/>
</dbReference>
<gene>
    <name evidence="1" type="ORF">ColLi_00505</name>
</gene>
<evidence type="ECO:0000313" key="2">
    <source>
        <dbReference type="Proteomes" id="UP001055172"/>
    </source>
</evidence>
<comment type="caution">
    <text evidence="1">The sequence shown here is derived from an EMBL/GenBank/DDBJ whole genome shotgun (WGS) entry which is preliminary data.</text>
</comment>
<dbReference type="Proteomes" id="UP001055172">
    <property type="component" value="Unassembled WGS sequence"/>
</dbReference>
<keyword evidence="2" id="KW-1185">Reference proteome</keyword>
<proteinExistence type="predicted"/>
<protein>
    <submittedName>
        <fullName evidence="1">Uncharacterized protein</fullName>
    </submittedName>
</protein>
<organism evidence="1 2">
    <name type="scientific">Colletotrichum liriopes</name>
    <dbReference type="NCBI Taxonomy" id="708192"/>
    <lineage>
        <taxon>Eukaryota</taxon>
        <taxon>Fungi</taxon>
        <taxon>Dikarya</taxon>
        <taxon>Ascomycota</taxon>
        <taxon>Pezizomycotina</taxon>
        <taxon>Sordariomycetes</taxon>
        <taxon>Hypocreomycetidae</taxon>
        <taxon>Glomerellales</taxon>
        <taxon>Glomerellaceae</taxon>
        <taxon>Colletotrichum</taxon>
        <taxon>Colletotrichum spaethianum species complex</taxon>
    </lineage>
</organism>
<accession>A0AA37LN49</accession>